<sequence>MTSTEIHVRISLNRNFATMSHALVRSLARNARFPGDWRVIFTVSLDTAEDFSSPLLSWAKDYPVEFRWVDRDLFESYSYVGTRLQCILHEHTADVALIMDADLLSVGPLTDLIETAAATEAVIARPAWGPPHDVDLGAMLESRGLPATGHKIIYSGYPVATPLKYSPAYFSFGNVALSRDMARHMSRTFAEDIAFVGSRYDSFFNDQIALCLNINRNGYAHQEMDVKFNMANGGTEPFPVMASPEAATFYANRVNAMLDRRIIHYAIKSHEFDKNRELDGWDNLVGFCAKTDIRGVMNVLLQTGFREIL</sequence>
<evidence type="ECO:0000313" key="2">
    <source>
        <dbReference type="Proteomes" id="UP000309061"/>
    </source>
</evidence>
<proteinExistence type="predicted"/>
<reference evidence="1 2" key="1">
    <citation type="submission" date="2019-11" db="EMBL/GenBank/DDBJ databases">
        <title>The genome sequence of Methylocystis heyeri.</title>
        <authorList>
            <person name="Oshkin I.Y."/>
            <person name="Miroshnikov K."/>
            <person name="Dedysh S.N."/>
        </authorList>
    </citation>
    <scope>NUCLEOTIDE SEQUENCE [LARGE SCALE GENOMIC DNA]</scope>
    <source>
        <strain evidence="1 2">H2</strain>
    </source>
</reference>
<keyword evidence="2" id="KW-1185">Reference proteome</keyword>
<dbReference type="Gene3D" id="3.90.550.10">
    <property type="entry name" value="Spore Coat Polysaccharide Biosynthesis Protein SpsA, Chain A"/>
    <property type="match status" value="1"/>
</dbReference>
<dbReference type="OrthoDB" id="8452122at2"/>
<accession>A0A6B8KDF6</accession>
<organism evidence="1 2">
    <name type="scientific">Methylocystis heyeri</name>
    <dbReference type="NCBI Taxonomy" id="391905"/>
    <lineage>
        <taxon>Bacteria</taxon>
        <taxon>Pseudomonadati</taxon>
        <taxon>Pseudomonadota</taxon>
        <taxon>Alphaproteobacteria</taxon>
        <taxon>Hyphomicrobiales</taxon>
        <taxon>Methylocystaceae</taxon>
        <taxon>Methylocystis</taxon>
    </lineage>
</organism>
<dbReference type="AlphaFoldDB" id="A0A6B8KDF6"/>
<dbReference type="RefSeq" id="WP_136495987.1">
    <property type="nucleotide sequence ID" value="NZ_CP046052.1"/>
</dbReference>
<dbReference type="EMBL" id="CP046052">
    <property type="protein sequence ID" value="QGM45717.1"/>
    <property type="molecule type" value="Genomic_DNA"/>
</dbReference>
<dbReference type="InterPro" id="IPR029044">
    <property type="entry name" value="Nucleotide-diphossugar_trans"/>
</dbReference>
<evidence type="ECO:0008006" key="3">
    <source>
        <dbReference type="Google" id="ProtNLM"/>
    </source>
</evidence>
<dbReference type="KEGG" id="mhey:H2LOC_008390"/>
<dbReference type="Proteomes" id="UP000309061">
    <property type="component" value="Chromosome"/>
</dbReference>
<protein>
    <recommendedName>
        <fullName evidence="3">Glycosyltransferase</fullName>
    </recommendedName>
</protein>
<evidence type="ECO:0000313" key="1">
    <source>
        <dbReference type="EMBL" id="QGM45717.1"/>
    </source>
</evidence>
<dbReference type="SUPFAM" id="SSF53448">
    <property type="entry name" value="Nucleotide-diphospho-sugar transferases"/>
    <property type="match status" value="1"/>
</dbReference>
<gene>
    <name evidence="1" type="ORF">H2LOC_008390</name>
</gene>
<name>A0A6B8KDF6_9HYPH</name>